<evidence type="ECO:0000313" key="2">
    <source>
        <dbReference type="EMBL" id="CCA19247.1"/>
    </source>
</evidence>
<feature type="chain" id="PRO_5003263416" evidence="1">
    <location>
        <begin position="21"/>
        <end position="152"/>
    </location>
</feature>
<dbReference type="AlphaFoldDB" id="F0WDH5"/>
<protein>
    <submittedName>
        <fullName evidence="2">AlNc14C66G4694 protein</fullName>
    </submittedName>
</protein>
<sequence>MATKVFVWFLILMLNAHSPAAKLQLEVIDSREFERLVNCRIRIEKLVFGSNFKYNRDLMKHANDGEVKTSREDIFAFNVDVHNDTTLSLVQDICVGYPRCLRIHLKKLEPKFEESVSEISVSKNLCFAVRSHFFDREDCRKCLDEYSQRYTN</sequence>
<reference evidence="2" key="2">
    <citation type="submission" date="2011-02" db="EMBL/GenBank/DDBJ databases">
        <authorList>
            <person name="MacLean D."/>
        </authorList>
    </citation>
    <scope>NUCLEOTIDE SEQUENCE</scope>
</reference>
<gene>
    <name evidence="2" type="primary">AlNc14C66G4694</name>
    <name evidence="2" type="ORF">ALNC14_053900</name>
</gene>
<organism evidence="2">
    <name type="scientific">Albugo laibachii Nc14</name>
    <dbReference type="NCBI Taxonomy" id="890382"/>
    <lineage>
        <taxon>Eukaryota</taxon>
        <taxon>Sar</taxon>
        <taxon>Stramenopiles</taxon>
        <taxon>Oomycota</taxon>
        <taxon>Peronosporomycetes</taxon>
        <taxon>Albuginales</taxon>
        <taxon>Albuginaceae</taxon>
        <taxon>Albugo</taxon>
    </lineage>
</organism>
<name>F0WDH5_9STRA</name>
<dbReference type="HOGENOM" id="CLU_1725673_0_0_1"/>
<proteinExistence type="predicted"/>
<reference evidence="2" key="1">
    <citation type="journal article" date="2011" name="PLoS Biol.">
        <title>Gene gain and loss during evolution of obligate parasitism in the white rust pathogen of Arabidopsis thaliana.</title>
        <authorList>
            <person name="Kemen E."/>
            <person name="Gardiner A."/>
            <person name="Schultz-Larsen T."/>
            <person name="Kemen A.C."/>
            <person name="Balmuth A.L."/>
            <person name="Robert-Seilaniantz A."/>
            <person name="Bailey K."/>
            <person name="Holub E."/>
            <person name="Studholme D.J."/>
            <person name="Maclean D."/>
            <person name="Jones J.D."/>
        </authorList>
    </citation>
    <scope>NUCLEOTIDE SEQUENCE</scope>
</reference>
<accession>F0WDH5</accession>
<keyword evidence="1" id="KW-0732">Signal</keyword>
<evidence type="ECO:0000256" key="1">
    <source>
        <dbReference type="SAM" id="SignalP"/>
    </source>
</evidence>
<feature type="signal peptide" evidence="1">
    <location>
        <begin position="1"/>
        <end position="20"/>
    </location>
</feature>
<dbReference type="EMBL" id="FR824111">
    <property type="protein sequence ID" value="CCA19247.1"/>
    <property type="molecule type" value="Genomic_DNA"/>
</dbReference>